<protein>
    <submittedName>
        <fullName evidence="1">Uncharacterized protein</fullName>
    </submittedName>
</protein>
<accession>A0A2P8GDX2</accession>
<comment type="caution">
    <text evidence="1">The sequence shown here is derived from an EMBL/GenBank/DDBJ whole genome shotgun (WGS) entry which is preliminary data.</text>
</comment>
<dbReference type="AlphaFoldDB" id="A0A2P8GDX2"/>
<dbReference type="Proteomes" id="UP000240978">
    <property type="component" value="Unassembled WGS sequence"/>
</dbReference>
<dbReference type="RefSeq" id="WP_106602386.1">
    <property type="nucleotide sequence ID" value="NZ_PYGK01000004.1"/>
</dbReference>
<evidence type="ECO:0000313" key="2">
    <source>
        <dbReference type="Proteomes" id="UP000240978"/>
    </source>
</evidence>
<dbReference type="OrthoDB" id="1191130at2"/>
<proteinExistence type="predicted"/>
<reference evidence="1 2" key="1">
    <citation type="submission" date="2018-03" db="EMBL/GenBank/DDBJ databases">
        <title>Genomic Encyclopedia of Archaeal and Bacterial Type Strains, Phase II (KMG-II): from individual species to whole genera.</title>
        <authorList>
            <person name="Goeker M."/>
        </authorList>
    </citation>
    <scope>NUCLEOTIDE SEQUENCE [LARGE SCALE GENOMIC DNA]</scope>
    <source>
        <strain evidence="1 2">DSM 18107</strain>
    </source>
</reference>
<organism evidence="1 2">
    <name type="scientific">Chitinophaga ginsengisoli</name>
    <dbReference type="NCBI Taxonomy" id="363837"/>
    <lineage>
        <taxon>Bacteria</taxon>
        <taxon>Pseudomonadati</taxon>
        <taxon>Bacteroidota</taxon>
        <taxon>Chitinophagia</taxon>
        <taxon>Chitinophagales</taxon>
        <taxon>Chitinophagaceae</taxon>
        <taxon>Chitinophaga</taxon>
    </lineage>
</organism>
<evidence type="ECO:0000313" key="1">
    <source>
        <dbReference type="EMBL" id="PSL32184.1"/>
    </source>
</evidence>
<gene>
    <name evidence="1" type="ORF">CLV42_104487</name>
</gene>
<name>A0A2P8GDX2_9BACT</name>
<sequence length="143" mass="15778">MKHFITCKFCGKRVTVLLSNIVLPDFRGLGGEPLLASGQYCIDSDGDFYIAITDKHGLKYHPDDNRMIGCCGPSNEGLPNLICSCKSEIGREISDCNTPHFIRLFHEVASVKADHNGGLEAILCSTISDEEKTALEILWQYGQ</sequence>
<keyword evidence="2" id="KW-1185">Reference proteome</keyword>
<dbReference type="EMBL" id="PYGK01000004">
    <property type="protein sequence ID" value="PSL32184.1"/>
    <property type="molecule type" value="Genomic_DNA"/>
</dbReference>